<dbReference type="Proteomes" id="UP000824120">
    <property type="component" value="Chromosome 6"/>
</dbReference>
<proteinExistence type="predicted"/>
<organism evidence="1 2">
    <name type="scientific">Solanum commersonii</name>
    <name type="common">Commerson's wild potato</name>
    <name type="synonym">Commerson's nightshade</name>
    <dbReference type="NCBI Taxonomy" id="4109"/>
    <lineage>
        <taxon>Eukaryota</taxon>
        <taxon>Viridiplantae</taxon>
        <taxon>Streptophyta</taxon>
        <taxon>Embryophyta</taxon>
        <taxon>Tracheophyta</taxon>
        <taxon>Spermatophyta</taxon>
        <taxon>Magnoliopsida</taxon>
        <taxon>eudicotyledons</taxon>
        <taxon>Gunneridae</taxon>
        <taxon>Pentapetalae</taxon>
        <taxon>asterids</taxon>
        <taxon>lamiids</taxon>
        <taxon>Solanales</taxon>
        <taxon>Solanaceae</taxon>
        <taxon>Solanoideae</taxon>
        <taxon>Solaneae</taxon>
        <taxon>Solanum</taxon>
    </lineage>
</organism>
<dbReference type="AlphaFoldDB" id="A0A9J5YGY2"/>
<comment type="caution">
    <text evidence="1">The sequence shown here is derived from an EMBL/GenBank/DDBJ whole genome shotgun (WGS) entry which is preliminary data.</text>
</comment>
<protein>
    <submittedName>
        <fullName evidence="1">Uncharacterized protein</fullName>
    </submittedName>
</protein>
<name>A0A9J5YGY2_SOLCO</name>
<gene>
    <name evidence="1" type="ORF">H5410_030695</name>
</gene>
<dbReference type="EMBL" id="JACXVP010000006">
    <property type="protein sequence ID" value="KAG5599325.1"/>
    <property type="molecule type" value="Genomic_DNA"/>
</dbReference>
<keyword evidence="2" id="KW-1185">Reference proteome</keyword>
<sequence>MGVGLQLCSEEYFDCGMYTCLFDECISNEVFDMGHIDIDVKYHQRYATIPWQYGRRKNVDDTISENKVTGIVTRKIDGSSIAKEHDLDTTNYSTPRPKRSVVR</sequence>
<evidence type="ECO:0000313" key="2">
    <source>
        <dbReference type="Proteomes" id="UP000824120"/>
    </source>
</evidence>
<accession>A0A9J5YGY2</accession>
<reference evidence="1 2" key="1">
    <citation type="submission" date="2020-09" db="EMBL/GenBank/DDBJ databases">
        <title>De no assembly of potato wild relative species, Solanum commersonii.</title>
        <authorList>
            <person name="Cho K."/>
        </authorList>
    </citation>
    <scope>NUCLEOTIDE SEQUENCE [LARGE SCALE GENOMIC DNA]</scope>
    <source>
        <strain evidence="1">LZ3.2</strain>
        <tissue evidence="1">Leaf</tissue>
    </source>
</reference>
<evidence type="ECO:0000313" key="1">
    <source>
        <dbReference type="EMBL" id="KAG5599325.1"/>
    </source>
</evidence>